<gene>
    <name evidence="2" type="ORF">RCOM_0969430</name>
</gene>
<keyword evidence="3" id="KW-1185">Reference proteome</keyword>
<accession>B9SEK0</accession>
<dbReference type="AlphaFoldDB" id="B9SEK0"/>
<dbReference type="Proteomes" id="UP000008311">
    <property type="component" value="Unassembled WGS sequence"/>
</dbReference>
<reference evidence="3" key="1">
    <citation type="journal article" date="2010" name="Nat. Biotechnol.">
        <title>Draft genome sequence of the oilseed species Ricinus communis.</title>
        <authorList>
            <person name="Chan A.P."/>
            <person name="Crabtree J."/>
            <person name="Zhao Q."/>
            <person name="Lorenzi H."/>
            <person name="Orvis J."/>
            <person name="Puiu D."/>
            <person name="Melake-Berhan A."/>
            <person name="Jones K.M."/>
            <person name="Redman J."/>
            <person name="Chen G."/>
            <person name="Cahoon E.B."/>
            <person name="Gedil M."/>
            <person name="Stanke M."/>
            <person name="Haas B.J."/>
            <person name="Wortman J.R."/>
            <person name="Fraser-Liggett C.M."/>
            <person name="Ravel J."/>
            <person name="Rabinowicz P.D."/>
        </authorList>
    </citation>
    <scope>NUCLEOTIDE SEQUENCE [LARGE SCALE GENOMIC DNA]</scope>
    <source>
        <strain evidence="3">cv. Hale</strain>
    </source>
</reference>
<evidence type="ECO:0000256" key="1">
    <source>
        <dbReference type="SAM" id="MobiDB-lite"/>
    </source>
</evidence>
<dbReference type="PANTHER" id="PTHR33641:SF16">
    <property type="entry name" value="AVR9_CF-9 RAPIDLY ELICITED PROTEIN"/>
    <property type="match status" value="1"/>
</dbReference>
<dbReference type="InParanoid" id="B9SEK0"/>
<evidence type="ECO:0000313" key="3">
    <source>
        <dbReference type="Proteomes" id="UP000008311"/>
    </source>
</evidence>
<evidence type="ECO:0000313" key="2">
    <source>
        <dbReference type="EMBL" id="EEF37954.1"/>
    </source>
</evidence>
<proteinExistence type="predicted"/>
<organism evidence="2 3">
    <name type="scientific">Ricinus communis</name>
    <name type="common">Castor bean</name>
    <dbReference type="NCBI Taxonomy" id="3988"/>
    <lineage>
        <taxon>Eukaryota</taxon>
        <taxon>Viridiplantae</taxon>
        <taxon>Streptophyta</taxon>
        <taxon>Embryophyta</taxon>
        <taxon>Tracheophyta</taxon>
        <taxon>Spermatophyta</taxon>
        <taxon>Magnoliopsida</taxon>
        <taxon>eudicotyledons</taxon>
        <taxon>Gunneridae</taxon>
        <taxon>Pentapetalae</taxon>
        <taxon>rosids</taxon>
        <taxon>fabids</taxon>
        <taxon>Malpighiales</taxon>
        <taxon>Euphorbiaceae</taxon>
        <taxon>Acalyphoideae</taxon>
        <taxon>Acalypheae</taxon>
        <taxon>Ricinus</taxon>
    </lineage>
</organism>
<dbReference type="EMBL" id="EQ973937">
    <property type="protein sequence ID" value="EEF37954.1"/>
    <property type="molecule type" value="Genomic_DNA"/>
</dbReference>
<sequence length="92" mass="10031">MMMSMFSSFDALCAESSGQKLKFSVGSAIQDGNKATAPANSMKKKSGTDGERSVSPPENVKGSSQPPQQERRRPRFAPEFDGVHCFETILPY</sequence>
<name>B9SEK0_RICCO</name>
<dbReference type="PANTHER" id="PTHR33641">
    <property type="entry name" value="OS06G0133500 PROTEIN"/>
    <property type="match status" value="1"/>
</dbReference>
<dbReference type="eggNOG" id="ENOG502SE4Y">
    <property type="taxonomic scope" value="Eukaryota"/>
</dbReference>
<protein>
    <submittedName>
        <fullName evidence="2">Uncharacterized protein</fullName>
    </submittedName>
</protein>
<feature type="region of interest" description="Disordered" evidence="1">
    <location>
        <begin position="28"/>
        <end position="79"/>
    </location>
</feature>